<proteinExistence type="predicted"/>
<sequence>MSTGLRHNPDTRSARTRDTRSELAVGLWRAGNLTSSWQVKAPGEAPRADTHSRHFHTTSTLSRMPGTSDCDAPPPEAGQSASTERTNPSDLDQIPRSPSGRRRPRRGRSTEVMEILTELRNELVNLSSEELGPQFPGSSFPLQCTATLVSVPFSPWALEQTLILQRQVYWSR</sequence>
<organism evidence="2 3">
    <name type="scientific">Scophthalmus maximus</name>
    <name type="common">Turbot</name>
    <name type="synonym">Psetta maxima</name>
    <dbReference type="NCBI Taxonomy" id="52904"/>
    <lineage>
        <taxon>Eukaryota</taxon>
        <taxon>Metazoa</taxon>
        <taxon>Chordata</taxon>
        <taxon>Craniata</taxon>
        <taxon>Vertebrata</taxon>
        <taxon>Euteleostomi</taxon>
        <taxon>Actinopterygii</taxon>
        <taxon>Neopterygii</taxon>
        <taxon>Teleostei</taxon>
        <taxon>Neoteleostei</taxon>
        <taxon>Acanthomorphata</taxon>
        <taxon>Carangaria</taxon>
        <taxon>Pleuronectiformes</taxon>
        <taxon>Pleuronectoidei</taxon>
        <taxon>Scophthalmidae</taxon>
        <taxon>Scophthalmus</taxon>
    </lineage>
</organism>
<dbReference type="AlphaFoldDB" id="A0A6A4S879"/>
<name>A0A6A4S879_SCOMX</name>
<accession>A0A6A4S879</accession>
<feature type="compositionally biased region" description="Basic and acidic residues" evidence="1">
    <location>
        <begin position="7"/>
        <end position="21"/>
    </location>
</feature>
<comment type="caution">
    <text evidence="2">The sequence shown here is derived from an EMBL/GenBank/DDBJ whole genome shotgun (WGS) entry which is preliminary data.</text>
</comment>
<evidence type="ECO:0000313" key="3">
    <source>
        <dbReference type="Proteomes" id="UP000438429"/>
    </source>
</evidence>
<dbReference type="EMBL" id="VEVO01000019">
    <property type="protein sequence ID" value="KAF0026824.1"/>
    <property type="molecule type" value="Genomic_DNA"/>
</dbReference>
<evidence type="ECO:0000313" key="2">
    <source>
        <dbReference type="EMBL" id="KAF0026824.1"/>
    </source>
</evidence>
<reference evidence="2 3" key="1">
    <citation type="submission" date="2019-06" db="EMBL/GenBank/DDBJ databases">
        <title>Draft genomes of female and male turbot (Scophthalmus maximus).</title>
        <authorList>
            <person name="Xu H."/>
            <person name="Xu X.-W."/>
            <person name="Shao C."/>
            <person name="Chen S."/>
        </authorList>
    </citation>
    <scope>NUCLEOTIDE SEQUENCE [LARGE SCALE GENOMIC DNA]</scope>
    <source>
        <strain evidence="2">Ysfricsl-2016a</strain>
        <tissue evidence="2">Blood</tissue>
    </source>
</reference>
<feature type="compositionally biased region" description="Polar residues" evidence="1">
    <location>
        <begin position="79"/>
        <end position="90"/>
    </location>
</feature>
<feature type="region of interest" description="Disordered" evidence="1">
    <location>
        <begin position="1"/>
        <end position="110"/>
    </location>
</feature>
<protein>
    <submittedName>
        <fullName evidence="2">Uncharacterized protein</fullName>
    </submittedName>
</protein>
<evidence type="ECO:0000256" key="1">
    <source>
        <dbReference type="SAM" id="MobiDB-lite"/>
    </source>
</evidence>
<dbReference type="Proteomes" id="UP000438429">
    <property type="component" value="Unassembled WGS sequence"/>
</dbReference>
<gene>
    <name evidence="2" type="ORF">F2P81_021561</name>
</gene>